<evidence type="ECO:0000256" key="2">
    <source>
        <dbReference type="SAM" id="Phobius"/>
    </source>
</evidence>
<sequence length="265" mass="29318">MADQILSSVLCDEDISDSEDGNNAVSDDSVPQTPLPSTPQPSTSSSQQSKSSDPLAQQSPAPEHVAALNQLEAEKSQKTQFLFYWYVTVYLACIYGHRCGVYKNWTLEETRNASYASGAFLINVSLLPVCCSSFLCSSARLIWRFLVSPAGRRPQDQSGLQHSTDVTNARGVWVVESIHRNEGQAGWWAGGKNPVLHVKAQPMQKPKQSPSAGMVGHRAARKRHLHRHQVVHRDTREELQGTDGNGRETPAEKTAEIIEEDQKQK</sequence>
<evidence type="ECO:0000256" key="1">
    <source>
        <dbReference type="SAM" id="MobiDB-lite"/>
    </source>
</evidence>
<keyword evidence="4" id="KW-1185">Reference proteome</keyword>
<proteinExistence type="predicted"/>
<feature type="region of interest" description="Disordered" evidence="1">
    <location>
        <begin position="223"/>
        <end position="265"/>
    </location>
</feature>
<dbReference type="Proteomes" id="UP001059041">
    <property type="component" value="Linkage Group LG4"/>
</dbReference>
<comment type="caution">
    <text evidence="3">The sequence shown here is derived from an EMBL/GenBank/DDBJ whole genome shotgun (WGS) entry which is preliminary data.</text>
</comment>
<feature type="region of interest" description="Disordered" evidence="1">
    <location>
        <begin position="1"/>
        <end position="61"/>
    </location>
</feature>
<reference evidence="3" key="1">
    <citation type="submission" date="2021-02" db="EMBL/GenBank/DDBJ databases">
        <title>Comparative genomics reveals that relaxation of natural selection precedes convergent phenotypic evolution of cavefish.</title>
        <authorList>
            <person name="Peng Z."/>
        </authorList>
    </citation>
    <scope>NUCLEOTIDE SEQUENCE</scope>
    <source>
        <tissue evidence="3">Muscle</tissue>
    </source>
</reference>
<accession>A0A9W7WYM9</accession>
<feature type="compositionally biased region" description="Acidic residues" evidence="1">
    <location>
        <begin position="11"/>
        <end position="20"/>
    </location>
</feature>
<dbReference type="EMBL" id="JAFHDT010000004">
    <property type="protein sequence ID" value="KAI7810620.1"/>
    <property type="molecule type" value="Genomic_DNA"/>
</dbReference>
<evidence type="ECO:0000313" key="3">
    <source>
        <dbReference type="EMBL" id="KAI7810620.1"/>
    </source>
</evidence>
<keyword evidence="2" id="KW-1133">Transmembrane helix</keyword>
<feature type="transmembrane region" description="Helical" evidence="2">
    <location>
        <begin position="118"/>
        <end position="143"/>
    </location>
</feature>
<evidence type="ECO:0000313" key="4">
    <source>
        <dbReference type="Proteomes" id="UP001059041"/>
    </source>
</evidence>
<gene>
    <name evidence="3" type="ORF">IRJ41_004354</name>
</gene>
<keyword evidence="2" id="KW-0472">Membrane</keyword>
<protein>
    <submittedName>
        <fullName evidence="3">Uncharacterized protein</fullName>
    </submittedName>
</protein>
<feature type="compositionally biased region" description="Basic and acidic residues" evidence="1">
    <location>
        <begin position="231"/>
        <end position="265"/>
    </location>
</feature>
<dbReference type="AlphaFoldDB" id="A0A9W7WYM9"/>
<organism evidence="3 4">
    <name type="scientific">Triplophysa rosa</name>
    <name type="common">Cave loach</name>
    <dbReference type="NCBI Taxonomy" id="992332"/>
    <lineage>
        <taxon>Eukaryota</taxon>
        <taxon>Metazoa</taxon>
        <taxon>Chordata</taxon>
        <taxon>Craniata</taxon>
        <taxon>Vertebrata</taxon>
        <taxon>Euteleostomi</taxon>
        <taxon>Actinopterygii</taxon>
        <taxon>Neopterygii</taxon>
        <taxon>Teleostei</taxon>
        <taxon>Ostariophysi</taxon>
        <taxon>Cypriniformes</taxon>
        <taxon>Nemacheilidae</taxon>
        <taxon>Triplophysa</taxon>
    </lineage>
</organism>
<feature type="compositionally biased region" description="Low complexity" evidence="1">
    <location>
        <begin position="40"/>
        <end position="54"/>
    </location>
</feature>
<feature type="transmembrane region" description="Helical" evidence="2">
    <location>
        <begin position="81"/>
        <end position="98"/>
    </location>
</feature>
<name>A0A9W7WYM9_TRIRA</name>
<keyword evidence="2" id="KW-0812">Transmembrane</keyword>